<organism evidence="2 3">
    <name type="scientific">Leptospira wolffii</name>
    <dbReference type="NCBI Taxonomy" id="409998"/>
    <lineage>
        <taxon>Bacteria</taxon>
        <taxon>Pseudomonadati</taxon>
        <taxon>Spirochaetota</taxon>
        <taxon>Spirochaetia</taxon>
        <taxon>Leptospirales</taxon>
        <taxon>Leptospiraceae</taxon>
        <taxon>Leptospira</taxon>
    </lineage>
</organism>
<feature type="compositionally biased region" description="Polar residues" evidence="1">
    <location>
        <begin position="1"/>
        <end position="14"/>
    </location>
</feature>
<comment type="caution">
    <text evidence="2">The sequence shown here is derived from an EMBL/GenBank/DDBJ whole genome shotgun (WGS) entry which is preliminary data.</text>
</comment>
<dbReference type="AlphaFoldDB" id="A0A2M9Z9I9"/>
<name>A0A2M9Z9I9_9LEPT</name>
<feature type="region of interest" description="Disordered" evidence="1">
    <location>
        <begin position="1"/>
        <end position="28"/>
    </location>
</feature>
<proteinExistence type="predicted"/>
<protein>
    <submittedName>
        <fullName evidence="2">Uncharacterized protein</fullName>
    </submittedName>
</protein>
<evidence type="ECO:0000256" key="1">
    <source>
        <dbReference type="SAM" id="MobiDB-lite"/>
    </source>
</evidence>
<gene>
    <name evidence="2" type="ORF">CH371_14025</name>
</gene>
<accession>A0A2M9Z9I9</accession>
<sequence>MNVTNVQAGTYSPQWSPPAQEPAKESEQTLDHVTISFDGMEKARTESIKRPELEELVMKPTPLTTEERLSQVISPEQMKDLLSMIVRSKFDSTLEEGKTGHKFDRKG</sequence>
<dbReference type="RefSeq" id="WP_100759464.1">
    <property type="nucleotide sequence ID" value="NZ_NPDT01000006.1"/>
</dbReference>
<evidence type="ECO:0000313" key="2">
    <source>
        <dbReference type="EMBL" id="PJZ65047.1"/>
    </source>
</evidence>
<reference evidence="2 3" key="1">
    <citation type="submission" date="2017-07" db="EMBL/GenBank/DDBJ databases">
        <title>Leptospira spp. isolated from tropical soils.</title>
        <authorList>
            <person name="Thibeaux R."/>
            <person name="Iraola G."/>
            <person name="Ferres I."/>
            <person name="Bierque E."/>
            <person name="Girault D."/>
            <person name="Soupe-Gilbert M.-E."/>
            <person name="Picardeau M."/>
            <person name="Goarant C."/>
        </authorList>
    </citation>
    <scope>NUCLEOTIDE SEQUENCE [LARGE SCALE GENOMIC DNA]</scope>
    <source>
        <strain evidence="2 3">FH2-C-A2</strain>
    </source>
</reference>
<dbReference type="Proteomes" id="UP000231912">
    <property type="component" value="Unassembled WGS sequence"/>
</dbReference>
<dbReference type="EMBL" id="NPDT01000006">
    <property type="protein sequence ID" value="PJZ65047.1"/>
    <property type="molecule type" value="Genomic_DNA"/>
</dbReference>
<evidence type="ECO:0000313" key="3">
    <source>
        <dbReference type="Proteomes" id="UP000231912"/>
    </source>
</evidence>